<evidence type="ECO:0000256" key="3">
    <source>
        <dbReference type="ARBA" id="ARBA00022475"/>
    </source>
</evidence>
<gene>
    <name evidence="9" type="ORF">BKA19_3846</name>
</gene>
<dbReference type="InterPro" id="IPR003856">
    <property type="entry name" value="LPS_length_determ_N"/>
</dbReference>
<keyword evidence="6 7" id="KW-0472">Membrane</keyword>
<dbReference type="Gene3D" id="3.40.50.300">
    <property type="entry name" value="P-loop containing nucleotide triphosphate hydrolases"/>
    <property type="match status" value="1"/>
</dbReference>
<keyword evidence="10" id="KW-1185">Reference proteome</keyword>
<name>A0A4Q7YA88_9ACTN</name>
<keyword evidence="3" id="KW-1003">Cell membrane</keyword>
<protein>
    <submittedName>
        <fullName evidence="9">Capsular polysaccharide biosynthesis protein</fullName>
    </submittedName>
</protein>
<dbReference type="InterPro" id="IPR027417">
    <property type="entry name" value="P-loop_NTPase"/>
</dbReference>
<comment type="caution">
    <text evidence="9">The sequence shown here is derived from an EMBL/GenBank/DDBJ whole genome shotgun (WGS) entry which is preliminary data.</text>
</comment>
<comment type="subcellular location">
    <subcellularLocation>
        <location evidence="1">Cell membrane</location>
        <topology evidence="1">Multi-pass membrane protein</topology>
    </subcellularLocation>
</comment>
<keyword evidence="5 7" id="KW-1133">Transmembrane helix</keyword>
<dbReference type="Pfam" id="PF02706">
    <property type="entry name" value="Wzz"/>
    <property type="match status" value="1"/>
</dbReference>
<keyword evidence="4 7" id="KW-0812">Transmembrane</keyword>
<sequence>MILHDYVRLLAHRWWLVVSFIALGASAAVILTLTATPVYYTQATLYVGLPGSASAGELQQGSVFTVQRVTTYAGLATTETVLDRAVTQLRDGTNIRDLRQAISAVAREQSALIDITATGRDPVVVADQANAVAGALSTQAPLLDSPGGTTPIQLTIVQTAEVPENALTPRPGNNIVIGSLVGLLLGVGFLVVADALNTRVRTPRDLPRSPVIATITSVPTSPTRFRRGPTSDLRLESFRSLRANLQFGGRGTGVVAVVGVSAAADAAKVARQLGRAFTEVGVRVVVVDTDLRQESQRPEKASRPGAKQPLGVVDVLGSAAPLDAVIQSGDHGTDDLLWIPAGTTRPSSAQLLSTPATAQLFADLRARFDLVIVISPPLVERSESVVVAALADSTLVVVEAGRTRRADVSLALERLAGVRVTSVNVAIDRVNVSDLRVWNSWLTDSSARS</sequence>
<feature type="domain" description="Polysaccharide chain length determinant N-terminal" evidence="8">
    <location>
        <begin position="3"/>
        <end position="88"/>
    </location>
</feature>
<dbReference type="RefSeq" id="WP_104527020.1">
    <property type="nucleotide sequence ID" value="NZ_POQT01000003.1"/>
</dbReference>
<comment type="similarity">
    <text evidence="2">Belongs to the CpsC/CapA family.</text>
</comment>
<feature type="transmembrane region" description="Helical" evidence="7">
    <location>
        <begin position="175"/>
        <end position="196"/>
    </location>
</feature>
<dbReference type="AlphaFoldDB" id="A0A4Q7YA88"/>
<evidence type="ECO:0000256" key="5">
    <source>
        <dbReference type="ARBA" id="ARBA00022989"/>
    </source>
</evidence>
<evidence type="ECO:0000313" key="10">
    <source>
        <dbReference type="Proteomes" id="UP000292507"/>
    </source>
</evidence>
<dbReference type="SUPFAM" id="SSF52540">
    <property type="entry name" value="P-loop containing nucleoside triphosphate hydrolases"/>
    <property type="match status" value="1"/>
</dbReference>
<dbReference type="GO" id="GO:0005886">
    <property type="term" value="C:plasma membrane"/>
    <property type="evidence" value="ECO:0007669"/>
    <property type="project" value="UniProtKB-SubCell"/>
</dbReference>
<dbReference type="PANTHER" id="PTHR32309:SF13">
    <property type="entry name" value="FERRIC ENTEROBACTIN TRANSPORT PROTEIN FEPE"/>
    <property type="match status" value="1"/>
</dbReference>
<reference evidence="9 10" key="1">
    <citation type="submission" date="2019-02" db="EMBL/GenBank/DDBJ databases">
        <title>Sequencing the genomes of 1000 actinobacteria strains.</title>
        <authorList>
            <person name="Klenk H.-P."/>
        </authorList>
    </citation>
    <scope>NUCLEOTIDE SEQUENCE [LARGE SCALE GENOMIC DNA]</scope>
    <source>
        <strain evidence="9 10">DSM 44509</strain>
    </source>
</reference>
<evidence type="ECO:0000256" key="2">
    <source>
        <dbReference type="ARBA" id="ARBA00006683"/>
    </source>
</evidence>
<evidence type="ECO:0000256" key="1">
    <source>
        <dbReference type="ARBA" id="ARBA00004651"/>
    </source>
</evidence>
<evidence type="ECO:0000256" key="7">
    <source>
        <dbReference type="SAM" id="Phobius"/>
    </source>
</evidence>
<dbReference type="GO" id="GO:0004713">
    <property type="term" value="F:protein tyrosine kinase activity"/>
    <property type="evidence" value="ECO:0007669"/>
    <property type="project" value="TreeGrafter"/>
</dbReference>
<dbReference type="EMBL" id="SHKV01000001">
    <property type="protein sequence ID" value="RZU34092.1"/>
    <property type="molecule type" value="Genomic_DNA"/>
</dbReference>
<evidence type="ECO:0000259" key="8">
    <source>
        <dbReference type="Pfam" id="PF02706"/>
    </source>
</evidence>
<dbReference type="OrthoDB" id="9812433at2"/>
<evidence type="ECO:0000313" key="9">
    <source>
        <dbReference type="EMBL" id="RZU34092.1"/>
    </source>
</evidence>
<proteinExistence type="inferred from homology"/>
<feature type="transmembrane region" description="Helical" evidence="7">
    <location>
        <begin position="14"/>
        <end position="40"/>
    </location>
</feature>
<evidence type="ECO:0000256" key="4">
    <source>
        <dbReference type="ARBA" id="ARBA00022692"/>
    </source>
</evidence>
<dbReference type="PANTHER" id="PTHR32309">
    <property type="entry name" value="TYROSINE-PROTEIN KINASE"/>
    <property type="match status" value="1"/>
</dbReference>
<dbReference type="InterPro" id="IPR050445">
    <property type="entry name" value="Bact_polysacc_biosynth/exp"/>
</dbReference>
<accession>A0A4Q7YA88</accession>
<evidence type="ECO:0000256" key="6">
    <source>
        <dbReference type="ARBA" id="ARBA00023136"/>
    </source>
</evidence>
<dbReference type="Proteomes" id="UP000292507">
    <property type="component" value="Unassembled WGS sequence"/>
</dbReference>
<organism evidence="9 10">
    <name type="scientific">Blastococcus saxobsidens</name>
    <dbReference type="NCBI Taxonomy" id="138336"/>
    <lineage>
        <taxon>Bacteria</taxon>
        <taxon>Bacillati</taxon>
        <taxon>Actinomycetota</taxon>
        <taxon>Actinomycetes</taxon>
        <taxon>Geodermatophilales</taxon>
        <taxon>Geodermatophilaceae</taxon>
        <taxon>Blastococcus</taxon>
    </lineage>
</organism>